<dbReference type="PANTHER" id="PTHR13563">
    <property type="entry name" value="TRNA (GUANINE-9-) METHYLTRANSFERASE"/>
    <property type="match status" value="1"/>
</dbReference>
<feature type="binding site" evidence="2">
    <location>
        <position position="203"/>
    </location>
    <ligand>
        <name>S-adenosyl-L-methionine</name>
        <dbReference type="ChEBI" id="CHEBI:59789"/>
    </ligand>
</feature>
<gene>
    <name evidence="4" type="ORF">GNLVRS02_ARAD1D17710g</name>
</gene>
<dbReference type="PIRSF" id="PIRSF016323">
    <property type="entry name" value="tRNA_m1G_mtfrase_met"/>
    <property type="match status" value="1"/>
</dbReference>
<reference evidence="4" key="2">
    <citation type="submission" date="2014-06" db="EMBL/GenBank/DDBJ databases">
        <title>The complete genome of Blastobotrys (Arxula) adeninivorans LS3 - a yeast of biotechnological interest.</title>
        <authorList>
            <person name="Kunze G."/>
            <person name="Gaillardin C."/>
            <person name="Czernicka M."/>
            <person name="Durrens P."/>
            <person name="Martin T."/>
            <person name="Boer E."/>
            <person name="Gabaldon T."/>
            <person name="Cruz J."/>
            <person name="Talla E."/>
            <person name="Marck C."/>
            <person name="Goffeau A."/>
            <person name="Barbe V."/>
            <person name="Baret P."/>
            <person name="Baronian K."/>
            <person name="Beier S."/>
            <person name="Bleykasten C."/>
            <person name="Bode R."/>
            <person name="Casaregola S."/>
            <person name="Despons L."/>
            <person name="Fairhead C."/>
            <person name="Giersberg M."/>
            <person name="Gierski P."/>
            <person name="Hahnel U."/>
            <person name="Hartmann A."/>
            <person name="Jankowska D."/>
            <person name="Jubin C."/>
            <person name="Jung P."/>
            <person name="Lafontaine I."/>
            <person name="Leh-Louis V."/>
            <person name="Lemaire M."/>
            <person name="Marcet-Houben M."/>
            <person name="Mascher M."/>
            <person name="Morel G."/>
            <person name="Richard G.-F."/>
            <person name="Riechen J."/>
            <person name="Sacerdot C."/>
            <person name="Sarkar A."/>
            <person name="Savel G."/>
            <person name="Schacherer J."/>
            <person name="Sherman D."/>
            <person name="Straub M.-L."/>
            <person name="Stein N."/>
            <person name="Thierry A."/>
            <person name="Trautwein-Schult A."/>
            <person name="Westhof E."/>
            <person name="Worch S."/>
            <person name="Dujon B."/>
            <person name="Souciet J.-L."/>
            <person name="Wincker P."/>
            <person name="Scholz U."/>
            <person name="Neuveglise N."/>
        </authorList>
    </citation>
    <scope>NUCLEOTIDE SEQUENCE</scope>
    <source>
        <strain evidence="4">LS3</strain>
    </source>
</reference>
<feature type="binding site" evidence="2">
    <location>
        <position position="183"/>
    </location>
    <ligand>
        <name>S-adenosyl-L-methionine</name>
        <dbReference type="ChEBI" id="CHEBI:59789"/>
    </ligand>
</feature>
<protein>
    <submittedName>
        <fullName evidence="4">ARAD1D17710p</fullName>
    </submittedName>
</protein>
<dbReference type="EMBL" id="HG937694">
    <property type="protein sequence ID" value="CDP37711.1"/>
    <property type="molecule type" value="Genomic_DNA"/>
</dbReference>
<feature type="binding site" evidence="2">
    <location>
        <position position="229"/>
    </location>
    <ligand>
        <name>S-adenosyl-L-methionine</name>
        <dbReference type="ChEBI" id="CHEBI:59789"/>
    </ligand>
</feature>
<dbReference type="InterPro" id="IPR016653">
    <property type="entry name" value="TRM10/TRM10A"/>
</dbReference>
<proteinExistence type="predicted"/>
<feature type="compositionally biased region" description="Basic and acidic residues" evidence="3">
    <location>
        <begin position="73"/>
        <end position="93"/>
    </location>
</feature>
<name>A0A060TEX3_BLAAD</name>
<feature type="active site" description="Proton acceptor" evidence="1">
    <location>
        <position position="207"/>
    </location>
</feature>
<accession>A0A060TEX3</accession>
<dbReference type="GO" id="GO:0052905">
    <property type="term" value="F:tRNA (guanosine(9)-N1)-methyltransferase activity"/>
    <property type="evidence" value="ECO:0007669"/>
    <property type="project" value="UniProtKB-EC"/>
</dbReference>
<dbReference type="PhylomeDB" id="A0A060TEX3"/>
<feature type="compositionally biased region" description="Basic and acidic residues" evidence="3">
    <location>
        <begin position="276"/>
        <end position="290"/>
    </location>
</feature>
<dbReference type="GO" id="GO:0005634">
    <property type="term" value="C:nucleus"/>
    <property type="evidence" value="ECO:0007669"/>
    <property type="project" value="TreeGrafter"/>
</dbReference>
<evidence type="ECO:0000313" key="4">
    <source>
        <dbReference type="EMBL" id="CDP37711.1"/>
    </source>
</evidence>
<dbReference type="InterPro" id="IPR007356">
    <property type="entry name" value="tRNA_m1G_MeTrfase_euk"/>
</dbReference>
<dbReference type="GO" id="GO:0000049">
    <property type="term" value="F:tRNA binding"/>
    <property type="evidence" value="ECO:0007669"/>
    <property type="project" value="TreeGrafter"/>
</dbReference>
<feature type="region of interest" description="Disordered" evidence="3">
    <location>
        <begin position="1"/>
        <end position="93"/>
    </location>
</feature>
<feature type="binding site" evidence="2">
    <location>
        <position position="215"/>
    </location>
    <ligand>
        <name>S-adenosyl-L-methionine</name>
        <dbReference type="ChEBI" id="CHEBI:59789"/>
    </ligand>
</feature>
<reference evidence="4" key="1">
    <citation type="submission" date="2014-02" db="EMBL/GenBank/DDBJ databases">
        <authorList>
            <person name="Genoscope - CEA"/>
        </authorList>
    </citation>
    <scope>NUCLEOTIDE SEQUENCE</scope>
    <source>
        <strain evidence="4">LS3</strain>
    </source>
</reference>
<evidence type="ECO:0000256" key="1">
    <source>
        <dbReference type="PIRSR" id="PIRSR016323-1"/>
    </source>
</evidence>
<dbReference type="PANTHER" id="PTHR13563:SF13">
    <property type="entry name" value="TRNA METHYLTRANSFERASE 10 HOMOLOG A"/>
    <property type="match status" value="1"/>
</dbReference>
<dbReference type="AlphaFoldDB" id="A0A060TEX3"/>
<feature type="region of interest" description="Disordered" evidence="3">
    <location>
        <begin position="276"/>
        <end position="318"/>
    </location>
</feature>
<evidence type="ECO:0000256" key="2">
    <source>
        <dbReference type="PIRSR" id="PIRSR016323-2"/>
    </source>
</evidence>
<dbReference type="CDD" id="cd18089">
    <property type="entry name" value="SPOUT_Trm10-like"/>
    <property type="match status" value="1"/>
</dbReference>
<feature type="compositionally biased region" description="Basic residues" evidence="3">
    <location>
        <begin position="59"/>
        <end position="72"/>
    </location>
</feature>
<feature type="compositionally biased region" description="Basic and acidic residues" evidence="3">
    <location>
        <begin position="305"/>
        <end position="318"/>
    </location>
</feature>
<organism evidence="4">
    <name type="scientific">Blastobotrys adeninivorans</name>
    <name type="common">Yeast</name>
    <name type="synonym">Arxula adeninivorans</name>
    <dbReference type="NCBI Taxonomy" id="409370"/>
    <lineage>
        <taxon>Eukaryota</taxon>
        <taxon>Fungi</taxon>
        <taxon>Dikarya</taxon>
        <taxon>Ascomycota</taxon>
        <taxon>Saccharomycotina</taxon>
        <taxon>Dipodascomycetes</taxon>
        <taxon>Dipodascales</taxon>
        <taxon>Trichomonascaceae</taxon>
        <taxon>Blastobotrys</taxon>
    </lineage>
</organism>
<sequence>MSEEIKEVNQVNQVNEIKERPRSEPTPPAPEGMTKSAWKRELKRRRWEEQREEYTEMRKQKRKKLKQERKKNKQEQGIEGEKRPPKIPVDKKKSPMSVIVDCAFDDLMKEGERTSLASQIVRCYSDNRRLPVGVNLRVTSFNKLLKERFDVSMRGQHSGWKDITLEEDDYEVPENEKGSYVYLSSDSDNVIETLDESKTYIIGGIVDKGRYKNLCKDKAEKQGIATGRLPIDQFIKLSGRRVLTTNHVFEILLRWLEVKDWKQAFETVLPPRKLIELAKGTDNEPPREELSNEEQTESANNQSAESEHEPESKPEQTS</sequence>
<dbReference type="GO" id="GO:0002939">
    <property type="term" value="P:tRNA N1-guanine methylation"/>
    <property type="evidence" value="ECO:0007669"/>
    <property type="project" value="TreeGrafter"/>
</dbReference>
<dbReference type="InterPro" id="IPR038459">
    <property type="entry name" value="MT_TRM10-typ_sf"/>
</dbReference>
<evidence type="ECO:0000256" key="3">
    <source>
        <dbReference type="SAM" id="MobiDB-lite"/>
    </source>
</evidence>
<feature type="compositionally biased region" description="Basic and acidic residues" evidence="3">
    <location>
        <begin position="46"/>
        <end position="58"/>
    </location>
</feature>
<dbReference type="Gene3D" id="3.40.1280.30">
    <property type="match status" value="1"/>
</dbReference>